<gene>
    <name evidence="8" type="ORF">NA56DRAFT_599748</name>
</gene>
<dbReference type="SUPFAM" id="SSF51445">
    <property type="entry name" value="(Trans)glycosidases"/>
    <property type="match status" value="1"/>
</dbReference>
<dbReference type="Pfam" id="PF03198">
    <property type="entry name" value="Glyco_hydro_72"/>
    <property type="match status" value="1"/>
</dbReference>
<keyword evidence="5" id="KW-0336">GPI-anchor</keyword>
<feature type="non-terminal residue" evidence="8">
    <location>
        <position position="1"/>
    </location>
</feature>
<dbReference type="InterPro" id="IPR004886">
    <property type="entry name" value="Glucanosyltransferase"/>
</dbReference>
<evidence type="ECO:0000256" key="4">
    <source>
        <dbReference type="ARBA" id="ARBA00023180"/>
    </source>
</evidence>
<dbReference type="OrthoDB" id="421038at2759"/>
<dbReference type="AlphaFoldDB" id="A0A2J6Q5Y9"/>
<organism evidence="8 9">
    <name type="scientific">Hyaloscypha hepaticicola</name>
    <dbReference type="NCBI Taxonomy" id="2082293"/>
    <lineage>
        <taxon>Eukaryota</taxon>
        <taxon>Fungi</taxon>
        <taxon>Dikarya</taxon>
        <taxon>Ascomycota</taxon>
        <taxon>Pezizomycotina</taxon>
        <taxon>Leotiomycetes</taxon>
        <taxon>Helotiales</taxon>
        <taxon>Hyaloscyphaceae</taxon>
        <taxon>Hyaloscypha</taxon>
    </lineage>
</organism>
<feature type="compositionally biased region" description="Polar residues" evidence="6">
    <location>
        <begin position="470"/>
        <end position="483"/>
    </location>
</feature>
<evidence type="ECO:0000313" key="9">
    <source>
        <dbReference type="Proteomes" id="UP000235672"/>
    </source>
</evidence>
<keyword evidence="5" id="KW-0449">Lipoprotein</keyword>
<name>A0A2J6Q5Y9_9HELO</name>
<sequence length="632" mass="67485">MWFFLVLVGAPFLLGLVPGTETIPIISGIGSKFFDSNGNQFFIKGVAYLPNGGESVSDPLTDTDQCTEDAALMSTLGANTIRVYTANSSVDHSGCMLAFENAGIYVLVNLDSITSGIGRASAAWTTSQLKEFSAVMDSFAIYNNTLGFFVGSEVVTEMTNSDAAPFIKAAAVDLKSYRNSKGYREIPVGYAGADVESLRPYLQNYLACGSDSIDFFGQNQYSWCDPSSFTISGYDTVYANASNYSVPIFFSETGCNLNPPRKFDDQAAIFGPEMNEEWSGAVIYEWDMEENGYGLVSYGSSATAYTLAPDYTNLQSQWATLTPTGTLSINYDLATITPPACPTSTSNGWLVNGDVKLPTLLKVVSVTSSSSISRSNPGSTLAAPTSFSGSQATSTDFNTSTPDSPASTGLSAGAKAGLAVGAIVFLVLLILATFLLRRWRTNKTLKKNLDLSPEGLEVGIPYPKQEHENPSISTQEAHTNASELGSPISIPAELGNSTPSQPHPDSIISTVAELSPIPATPKVSSASPTKTFASSIPRRAVPSSTASSSWINAPWHSESLPIDTEREAKAQEVPLLTTNAEEDELSRIEAEERRIDAQIAESERIRALKAEKAALQAKKAELLAKRESSANT</sequence>
<accession>A0A2J6Q5Y9</accession>
<keyword evidence="7" id="KW-1133">Transmembrane helix</keyword>
<keyword evidence="3 5" id="KW-0732">Signal</keyword>
<dbReference type="Proteomes" id="UP000235672">
    <property type="component" value="Unassembled WGS sequence"/>
</dbReference>
<comment type="function">
    <text evidence="5">Splits internally a 1,3-beta-glucan molecule and transfers the newly generated reducing end (the donor) to the non-reducing end of another 1,3-beta-glucan molecule (the acceptor) forming a 1,3-beta linkage, resulting in the elongation of 1,3-beta-glucan chains in the cell wall.</text>
</comment>
<reference evidence="8 9" key="1">
    <citation type="submission" date="2016-05" db="EMBL/GenBank/DDBJ databases">
        <title>A degradative enzymes factory behind the ericoid mycorrhizal symbiosis.</title>
        <authorList>
            <consortium name="DOE Joint Genome Institute"/>
            <person name="Martino E."/>
            <person name="Morin E."/>
            <person name="Grelet G."/>
            <person name="Kuo A."/>
            <person name="Kohler A."/>
            <person name="Daghino S."/>
            <person name="Barry K."/>
            <person name="Choi C."/>
            <person name="Cichocki N."/>
            <person name="Clum A."/>
            <person name="Copeland A."/>
            <person name="Hainaut M."/>
            <person name="Haridas S."/>
            <person name="Labutti K."/>
            <person name="Lindquist E."/>
            <person name="Lipzen A."/>
            <person name="Khouja H.-R."/>
            <person name="Murat C."/>
            <person name="Ohm R."/>
            <person name="Olson A."/>
            <person name="Spatafora J."/>
            <person name="Veneault-Fourrey C."/>
            <person name="Henrissat B."/>
            <person name="Grigoriev I."/>
            <person name="Martin F."/>
            <person name="Perotto S."/>
        </authorList>
    </citation>
    <scope>NUCLEOTIDE SEQUENCE [LARGE SCALE GENOMIC DNA]</scope>
    <source>
        <strain evidence="8 9">UAMH 7357</strain>
    </source>
</reference>
<dbReference type="CDD" id="cd21699">
    <property type="entry name" value="JMTM_APP_like"/>
    <property type="match status" value="1"/>
</dbReference>
<evidence type="ECO:0000256" key="5">
    <source>
        <dbReference type="RuleBase" id="RU361209"/>
    </source>
</evidence>
<keyword evidence="9" id="KW-1185">Reference proteome</keyword>
<feature type="signal peptide" evidence="5">
    <location>
        <begin position="1"/>
        <end position="22"/>
    </location>
</feature>
<comment type="similarity">
    <text evidence="2 5">Belongs to the glycosyl hydrolase 72 family.</text>
</comment>
<dbReference type="PANTHER" id="PTHR31468">
    <property type="entry name" value="1,3-BETA-GLUCANOSYLTRANSFERASE GAS1"/>
    <property type="match status" value="1"/>
</dbReference>
<feature type="transmembrane region" description="Helical" evidence="7">
    <location>
        <begin position="416"/>
        <end position="436"/>
    </location>
</feature>
<dbReference type="EMBL" id="KZ613480">
    <property type="protein sequence ID" value="PMD21697.1"/>
    <property type="molecule type" value="Genomic_DNA"/>
</dbReference>
<evidence type="ECO:0000256" key="6">
    <source>
        <dbReference type="SAM" id="MobiDB-lite"/>
    </source>
</evidence>
<dbReference type="GO" id="GO:0042124">
    <property type="term" value="F:1,3-beta-glucanosyltransferase activity"/>
    <property type="evidence" value="ECO:0007669"/>
    <property type="project" value="TreeGrafter"/>
</dbReference>
<feature type="region of interest" description="Disordered" evidence="6">
    <location>
        <begin position="460"/>
        <end position="503"/>
    </location>
</feature>
<dbReference type="GO" id="GO:0016787">
    <property type="term" value="F:hydrolase activity"/>
    <property type="evidence" value="ECO:0007669"/>
    <property type="project" value="UniProtKB-KW"/>
</dbReference>
<dbReference type="GO" id="GO:0098552">
    <property type="term" value="C:side of membrane"/>
    <property type="evidence" value="ECO:0007669"/>
    <property type="project" value="UniProtKB-KW"/>
</dbReference>
<keyword evidence="4" id="KW-0325">Glycoprotein</keyword>
<evidence type="ECO:0000256" key="7">
    <source>
        <dbReference type="SAM" id="Phobius"/>
    </source>
</evidence>
<evidence type="ECO:0000256" key="3">
    <source>
        <dbReference type="ARBA" id="ARBA00022729"/>
    </source>
</evidence>
<dbReference type="EC" id="2.4.1.-" evidence="5"/>
<dbReference type="GO" id="GO:0071970">
    <property type="term" value="P:fungal-type cell wall (1-&gt;3)-beta-D-glucan biosynthetic process"/>
    <property type="evidence" value="ECO:0007669"/>
    <property type="project" value="TreeGrafter"/>
</dbReference>
<dbReference type="InterPro" id="IPR017853">
    <property type="entry name" value="GH"/>
</dbReference>
<feature type="region of interest" description="Disordered" evidence="6">
    <location>
        <begin position="370"/>
        <end position="409"/>
    </location>
</feature>
<keyword evidence="8" id="KW-0378">Hydrolase</keyword>
<keyword evidence="5" id="KW-0808">Transferase</keyword>
<evidence type="ECO:0000256" key="1">
    <source>
        <dbReference type="ARBA" id="ARBA00004609"/>
    </source>
</evidence>
<feature type="chain" id="PRO_5014208365" description="1,3-beta-glucanosyltransferase" evidence="5">
    <location>
        <begin position="23"/>
        <end position="632"/>
    </location>
</feature>
<dbReference type="Gene3D" id="3.20.20.80">
    <property type="entry name" value="Glycosidases"/>
    <property type="match status" value="1"/>
</dbReference>
<keyword evidence="7" id="KW-0812">Transmembrane</keyword>
<dbReference type="PANTHER" id="PTHR31468:SF8">
    <property type="entry name" value="1,3-BETA-GLUCANOSYLTRANSFERASE GAS2"/>
    <property type="match status" value="1"/>
</dbReference>
<evidence type="ECO:0000313" key="8">
    <source>
        <dbReference type="EMBL" id="PMD21697.1"/>
    </source>
</evidence>
<evidence type="ECO:0000256" key="2">
    <source>
        <dbReference type="ARBA" id="ARBA00007528"/>
    </source>
</evidence>
<comment type="subcellular location">
    <subcellularLocation>
        <location evidence="1 5">Cell membrane</location>
        <topology evidence="1 5">Lipid-anchor</topology>
        <topology evidence="1 5">GPI-anchor</topology>
    </subcellularLocation>
</comment>
<dbReference type="GO" id="GO:0031505">
    <property type="term" value="P:fungal-type cell wall organization"/>
    <property type="evidence" value="ECO:0007669"/>
    <property type="project" value="TreeGrafter"/>
</dbReference>
<protein>
    <recommendedName>
        <fullName evidence="5">1,3-beta-glucanosyltransferase</fullName>
        <ecNumber evidence="5">2.4.1.-</ecNumber>
    </recommendedName>
</protein>
<proteinExistence type="inferred from homology"/>
<dbReference type="GO" id="GO:0005886">
    <property type="term" value="C:plasma membrane"/>
    <property type="evidence" value="ECO:0007669"/>
    <property type="project" value="UniProtKB-SubCell"/>
</dbReference>
<feature type="compositionally biased region" description="Polar residues" evidence="6">
    <location>
        <begin position="376"/>
        <end position="409"/>
    </location>
</feature>
<keyword evidence="5 7" id="KW-0472">Membrane</keyword>